<dbReference type="NCBIfam" id="TIGR00875">
    <property type="entry name" value="fsa_talC_mipB"/>
    <property type="match status" value="1"/>
</dbReference>
<dbReference type="PANTHER" id="PTHR10683:SF40">
    <property type="entry name" value="FRUCTOSE-6-PHOSPHATE ALDOLASE 1-RELATED"/>
    <property type="match status" value="1"/>
</dbReference>
<evidence type="ECO:0008006" key="5">
    <source>
        <dbReference type="Google" id="ProtNLM"/>
    </source>
</evidence>
<dbReference type="PANTHER" id="PTHR10683">
    <property type="entry name" value="TRANSALDOLASE"/>
    <property type="match status" value="1"/>
</dbReference>
<dbReference type="GO" id="GO:0005975">
    <property type="term" value="P:carbohydrate metabolic process"/>
    <property type="evidence" value="ECO:0007669"/>
    <property type="project" value="InterPro"/>
</dbReference>
<reference evidence="4" key="1">
    <citation type="submission" date="2018-05" db="EMBL/GenBank/DDBJ databases">
        <authorList>
            <person name="Lanie J.A."/>
            <person name="Ng W.-L."/>
            <person name="Kazmierczak K.M."/>
            <person name="Andrzejewski T.M."/>
            <person name="Davidsen T.M."/>
            <person name="Wayne K.J."/>
            <person name="Tettelin H."/>
            <person name="Glass J.I."/>
            <person name="Rusch D."/>
            <person name="Podicherti R."/>
            <person name="Tsui H.-C.T."/>
            <person name="Winkler M.E."/>
        </authorList>
    </citation>
    <scope>NUCLEOTIDE SEQUENCE</scope>
</reference>
<dbReference type="InterPro" id="IPR013785">
    <property type="entry name" value="Aldolase_TIM"/>
</dbReference>
<dbReference type="AlphaFoldDB" id="A0A381QM19"/>
<dbReference type="InterPro" id="IPR018225">
    <property type="entry name" value="Transaldolase_AS"/>
</dbReference>
<evidence type="ECO:0000256" key="3">
    <source>
        <dbReference type="ARBA" id="ARBA00023270"/>
    </source>
</evidence>
<evidence type="ECO:0000256" key="2">
    <source>
        <dbReference type="ARBA" id="ARBA00022490"/>
    </source>
</evidence>
<evidence type="ECO:0000256" key="1">
    <source>
        <dbReference type="ARBA" id="ARBA00004496"/>
    </source>
</evidence>
<dbReference type="InterPro" id="IPR004731">
    <property type="entry name" value="Transaldolase_3B/F6P_aldolase"/>
</dbReference>
<dbReference type="Gene3D" id="3.20.20.70">
    <property type="entry name" value="Aldolase class I"/>
    <property type="match status" value="1"/>
</dbReference>
<dbReference type="Pfam" id="PF00923">
    <property type="entry name" value="TAL_FSA"/>
    <property type="match status" value="1"/>
</dbReference>
<dbReference type="EMBL" id="UINC01001425">
    <property type="protein sequence ID" value="SUZ80382.1"/>
    <property type="molecule type" value="Genomic_DNA"/>
</dbReference>
<dbReference type="InterPro" id="IPR001585">
    <property type="entry name" value="TAL/FSA"/>
</dbReference>
<accession>A0A381QM19</accession>
<organism evidence="4">
    <name type="scientific">marine metagenome</name>
    <dbReference type="NCBI Taxonomy" id="408172"/>
    <lineage>
        <taxon>unclassified sequences</taxon>
        <taxon>metagenomes</taxon>
        <taxon>ecological metagenomes</taxon>
    </lineage>
</organism>
<keyword evidence="2" id="KW-0963">Cytoplasm</keyword>
<name>A0A381QM19_9ZZZZ</name>
<comment type="subcellular location">
    <subcellularLocation>
        <location evidence="1">Cytoplasm</location>
    </subcellularLocation>
</comment>
<dbReference type="InterPro" id="IPR033919">
    <property type="entry name" value="TSA/FSA_arc/bac"/>
</dbReference>
<keyword evidence="3" id="KW-0704">Schiff base</keyword>
<gene>
    <name evidence="4" type="ORF">METZ01_LOCUS33236</name>
</gene>
<protein>
    <recommendedName>
        <fullName evidence="5">Transaldolase</fullName>
    </recommendedName>
</protein>
<dbReference type="GO" id="GO:0005737">
    <property type="term" value="C:cytoplasm"/>
    <property type="evidence" value="ECO:0007669"/>
    <property type="project" value="UniProtKB-SubCell"/>
</dbReference>
<proteinExistence type="predicted"/>
<dbReference type="PROSITE" id="PS01054">
    <property type="entry name" value="TRANSALDOLASE_1"/>
    <property type="match status" value="1"/>
</dbReference>
<sequence>MKLFVDSGHVQHFIDLVPLGIVDGATTNPSLLAKEAGDPHKILKEICDLVQGPVSAEVVATDTEGMIQEGRHLRKIDDHIVVKVPFGEEGIKACRTLVSENIPVNVTLVFSAAQALLAAKVGATFVSPFVGRLDDIGTSGMDLIGSIVEIYENYEFSTEVLVASVRGPLHVIQAAEMGADVCTCPPAVLQKLFKHPLTDIGLKQFLADWEKAQTGKG</sequence>
<dbReference type="CDD" id="cd00956">
    <property type="entry name" value="Transaldolase_FSA"/>
    <property type="match status" value="1"/>
</dbReference>
<dbReference type="FunFam" id="3.20.20.70:FF:000018">
    <property type="entry name" value="Probable transaldolase"/>
    <property type="match status" value="1"/>
</dbReference>
<dbReference type="SUPFAM" id="SSF51569">
    <property type="entry name" value="Aldolase"/>
    <property type="match status" value="1"/>
</dbReference>
<dbReference type="GO" id="GO:0016832">
    <property type="term" value="F:aldehyde-lyase activity"/>
    <property type="evidence" value="ECO:0007669"/>
    <property type="project" value="InterPro"/>
</dbReference>
<evidence type="ECO:0000313" key="4">
    <source>
        <dbReference type="EMBL" id="SUZ80382.1"/>
    </source>
</evidence>